<dbReference type="EMBL" id="CP066776">
    <property type="protein sequence ID" value="QQL46300.1"/>
    <property type="molecule type" value="Genomic_DNA"/>
</dbReference>
<proteinExistence type="predicted"/>
<protein>
    <submittedName>
        <fullName evidence="1">Uncharacterized protein</fullName>
    </submittedName>
</protein>
<organism evidence="1 2">
    <name type="scientific">Sulfuriroseicoccus oceanibius</name>
    <dbReference type="NCBI Taxonomy" id="2707525"/>
    <lineage>
        <taxon>Bacteria</taxon>
        <taxon>Pseudomonadati</taxon>
        <taxon>Verrucomicrobiota</taxon>
        <taxon>Verrucomicrobiia</taxon>
        <taxon>Verrucomicrobiales</taxon>
        <taxon>Verrucomicrobiaceae</taxon>
        <taxon>Sulfuriroseicoccus</taxon>
    </lineage>
</organism>
<gene>
    <name evidence="1" type="ORF">G3M56_006930</name>
</gene>
<dbReference type="RefSeq" id="WP_164361467.1">
    <property type="nucleotide sequence ID" value="NZ_CP066776.1"/>
</dbReference>
<evidence type="ECO:0000313" key="2">
    <source>
        <dbReference type="Proteomes" id="UP000475117"/>
    </source>
</evidence>
<accession>A0A6B3L8U2</accession>
<dbReference type="AlphaFoldDB" id="A0A6B3L8U2"/>
<reference evidence="1 2" key="1">
    <citation type="submission" date="2020-12" db="EMBL/GenBank/DDBJ databases">
        <title>Sulforoseuscoccus oceanibium gen. nov., sp. nov., a representative of the phylum Verrucomicrobia with special cytoplasmic membrane, and proposal of Sulforoseuscoccusaceae fam. nov.</title>
        <authorList>
            <person name="Xi F."/>
        </authorList>
    </citation>
    <scope>NUCLEOTIDE SEQUENCE [LARGE SCALE GENOMIC DNA]</scope>
    <source>
        <strain evidence="1 2">T37</strain>
    </source>
</reference>
<sequence length="136" mass="15651">MLKLVVISFFAVHFSVFGSETKAESFVERVNAVINAKNYEQYKSLISNSCLVDFNDSELLERLIQMELKYSVAKDSVITIEEVGDVEELPLRSRFDYAPPPSHRVVIKSEGRTRSYFLINEGDQWGIYMPTPKKKH</sequence>
<name>A0A6B3L8U2_9BACT</name>
<dbReference type="Proteomes" id="UP000475117">
    <property type="component" value="Chromosome"/>
</dbReference>
<dbReference type="KEGG" id="soa:G3M56_006930"/>
<evidence type="ECO:0000313" key="1">
    <source>
        <dbReference type="EMBL" id="QQL46300.1"/>
    </source>
</evidence>
<keyword evidence="2" id="KW-1185">Reference proteome</keyword>